<evidence type="ECO:0000313" key="3">
    <source>
        <dbReference type="Proteomes" id="UP000094296"/>
    </source>
</evidence>
<organism evidence="2 3">
    <name type="scientific">Desulfuribacillus alkaliarsenatis</name>
    <dbReference type="NCBI Taxonomy" id="766136"/>
    <lineage>
        <taxon>Bacteria</taxon>
        <taxon>Bacillati</taxon>
        <taxon>Bacillota</taxon>
        <taxon>Desulfuribacillia</taxon>
        <taxon>Desulfuribacillales</taxon>
        <taxon>Desulfuribacillaceae</taxon>
        <taxon>Desulfuribacillus</taxon>
    </lineage>
</organism>
<proteinExistence type="predicted"/>
<evidence type="ECO:0000313" key="2">
    <source>
        <dbReference type="EMBL" id="OEF98497.1"/>
    </source>
</evidence>
<comment type="caution">
    <text evidence="2">The sequence shown here is derived from an EMBL/GenBank/DDBJ whole genome shotgun (WGS) entry which is preliminary data.</text>
</comment>
<dbReference type="EMBL" id="MIJE01000001">
    <property type="protein sequence ID" value="OEF98497.1"/>
    <property type="molecule type" value="Genomic_DNA"/>
</dbReference>
<dbReference type="STRING" id="766136.BHF68_02145"/>
<evidence type="ECO:0000256" key="1">
    <source>
        <dbReference type="SAM" id="Phobius"/>
    </source>
</evidence>
<gene>
    <name evidence="2" type="ORF">BHF68_02145</name>
</gene>
<dbReference type="Pfam" id="PF11167">
    <property type="entry name" value="DUF2953"/>
    <property type="match status" value="1"/>
</dbReference>
<dbReference type="InterPro" id="IPR021338">
    <property type="entry name" value="DUF2953"/>
</dbReference>
<sequence>MLPWYLILLIFLSFFVLLILITNTKVEILFQRHGDENDYLSIKLVLLRFITIKKEFPIIDIVKKDNKLRVRLKSKKLFSGEIKNNNLNLRLIRRLIRIICKLTRNLHHFLKQMRQLLNGFKIIKFQWTTHIGIDDAAVLGPTVGGMWALKGTLLQQVFYFFPLLSKPSINVTPEFQQNHMKTQLHCIFQFKVGYAMYVGIKFLNMYRKGVRHV</sequence>
<keyword evidence="1" id="KW-0812">Transmembrane</keyword>
<keyword evidence="1" id="KW-0472">Membrane</keyword>
<name>A0A1E5G5N5_9FIRM</name>
<dbReference type="RefSeq" id="WP_069641989.1">
    <property type="nucleotide sequence ID" value="NZ_MIJE01000001.1"/>
</dbReference>
<keyword evidence="1" id="KW-1133">Transmembrane helix</keyword>
<keyword evidence="3" id="KW-1185">Reference proteome</keyword>
<dbReference type="Proteomes" id="UP000094296">
    <property type="component" value="Unassembled WGS sequence"/>
</dbReference>
<protein>
    <recommendedName>
        <fullName evidence="4">DUF2953 domain-containing protein</fullName>
    </recommendedName>
</protein>
<dbReference type="AlphaFoldDB" id="A0A1E5G5N5"/>
<accession>A0A1E5G5N5</accession>
<feature type="transmembrane region" description="Helical" evidence="1">
    <location>
        <begin position="6"/>
        <end position="23"/>
    </location>
</feature>
<reference evidence="2 3" key="1">
    <citation type="submission" date="2016-09" db="EMBL/GenBank/DDBJ databases">
        <title>Draft genome sequence for the type strain of Desulfuribacillus alkaliarsenatis AHT28, an obligately anaerobic, sulfidogenic bacterium isolated from Russian soda lake sediments.</title>
        <authorList>
            <person name="Abin C.A."/>
            <person name="Hollibaugh J.T."/>
        </authorList>
    </citation>
    <scope>NUCLEOTIDE SEQUENCE [LARGE SCALE GENOMIC DNA]</scope>
    <source>
        <strain evidence="2 3">AHT28</strain>
    </source>
</reference>
<evidence type="ECO:0008006" key="4">
    <source>
        <dbReference type="Google" id="ProtNLM"/>
    </source>
</evidence>